<evidence type="ECO:0000256" key="1">
    <source>
        <dbReference type="SAM" id="MobiDB-lite"/>
    </source>
</evidence>
<organism evidence="2 3">
    <name type="scientific">Mycobacterium intracellulare subsp. chimaera</name>
    <dbReference type="NCBI Taxonomy" id="222805"/>
    <lineage>
        <taxon>Bacteria</taxon>
        <taxon>Bacillati</taxon>
        <taxon>Actinomycetota</taxon>
        <taxon>Actinomycetes</taxon>
        <taxon>Mycobacteriales</taxon>
        <taxon>Mycobacteriaceae</taxon>
        <taxon>Mycobacterium</taxon>
        <taxon>Mycobacterium avium complex (MAC)</taxon>
    </lineage>
</organism>
<sequence>MSGGIQRRKAAARRLSRPAAAFADRHIDGNVWSPPANARRARYAADFDGPGQDAFDERRRVRGGSAVPSASIVRTSCG</sequence>
<feature type="region of interest" description="Disordered" evidence="1">
    <location>
        <begin position="45"/>
        <end position="78"/>
    </location>
</feature>
<reference evidence="2 3" key="1">
    <citation type="journal article" date="2017" name="Lancet Infect. Dis.">
        <title>Global outbreak of severe Mycobacterium chimaera disease after cardiac surgery: a molecular epidemiological study.</title>
        <authorList>
            <person name="van Ingen J."/>
            <person name="Kohl T."/>
            <person name="Kranzer K."/>
            <person name="Hasse B."/>
            <person name="Keller P."/>
            <person name="Szafranska A."/>
            <person name="Hillemann D."/>
            <person name="Chand M."/>
            <person name="Schreiber P."/>
            <person name="Sommerstein R."/>
            <person name="Berger C."/>
            <person name="Genoni M."/>
            <person name="Ruegg C."/>
            <person name="Troillet N."/>
            <person name="Widmer A.F."/>
            <person name="Becker S.L."/>
            <person name="Herrmann M."/>
            <person name="Eckmanns T."/>
            <person name="Haller S."/>
            <person name="Hoeller C."/>
            <person name="Debast S.B."/>
            <person name="Wolfhagen M.J."/>
            <person name="Hopman J."/>
            <person name="Kluytmans J."/>
            <person name="Langelaar M."/>
            <person name="Notermans D.W."/>
            <person name="ten Oever J."/>
            <person name="van den Barselaar P."/>
            <person name="Vonk A.B.A."/>
            <person name="Vos M.C."/>
            <person name="Ahmed N."/>
            <person name="Brown T."/>
            <person name="Crook D."/>
            <person name="Lamagni T."/>
            <person name="Phin N."/>
            <person name="Smith E.G."/>
            <person name="Zambon M."/>
            <person name="Serr A."/>
            <person name="Goetting T."/>
            <person name="Ebner W."/>
            <person name="Thuermer A."/>
            <person name="Utpatel C."/>
            <person name="Sproer C."/>
            <person name="Bunk B."/>
            <person name="Nubel U."/>
            <person name="Bloemberg G."/>
            <person name="Bottger E."/>
            <person name="Niemann S."/>
            <person name="Wagner D."/>
            <person name="Sax H."/>
        </authorList>
    </citation>
    <scope>NUCLEOTIDE SEQUENCE [LARGE SCALE GENOMIC DNA]</scope>
    <source>
        <strain evidence="2 3">ZUERICH-2</strain>
    </source>
</reference>
<evidence type="ECO:0000313" key="2">
    <source>
        <dbReference type="EMBL" id="ASL15491.1"/>
    </source>
</evidence>
<gene>
    <name evidence="2" type="ORF">MYCOZU2_03098</name>
</gene>
<name>A0A7U5RVZ7_MYCIT</name>
<accession>A0A7U5RVZ7</accession>
<dbReference type="AlphaFoldDB" id="A0A7U5RVZ7"/>
<proteinExistence type="predicted"/>
<dbReference type="Proteomes" id="UP000198286">
    <property type="component" value="Chromosome"/>
</dbReference>
<evidence type="ECO:0000313" key="3">
    <source>
        <dbReference type="Proteomes" id="UP000198286"/>
    </source>
</evidence>
<protein>
    <submittedName>
        <fullName evidence="2">Uncharacterized protein</fullName>
    </submittedName>
</protein>
<dbReference type="EMBL" id="CP015267">
    <property type="protein sequence ID" value="ASL15491.1"/>
    <property type="molecule type" value="Genomic_DNA"/>
</dbReference>